<dbReference type="PANTHER" id="PTHR46743:SF2">
    <property type="entry name" value="TEICHOIC ACIDS EXPORT ATP-BINDING PROTEIN TAGH"/>
    <property type="match status" value="1"/>
</dbReference>
<dbReference type="Proteomes" id="UP000614287">
    <property type="component" value="Unassembled WGS sequence"/>
</dbReference>
<dbReference type="InterPro" id="IPR017871">
    <property type="entry name" value="ABC_transporter-like_CS"/>
</dbReference>
<dbReference type="EMBL" id="BMZG01000006">
    <property type="protein sequence ID" value="GHA73812.1"/>
    <property type="molecule type" value="Genomic_DNA"/>
</dbReference>
<reference evidence="8" key="1">
    <citation type="journal article" date="2014" name="Int. J. Syst. Evol. Microbiol.">
        <title>Complete genome sequence of Corynebacterium casei LMG S-19264T (=DSM 44701T), isolated from a smear-ripened cheese.</title>
        <authorList>
            <consortium name="US DOE Joint Genome Institute (JGI-PGF)"/>
            <person name="Walter F."/>
            <person name="Albersmeier A."/>
            <person name="Kalinowski J."/>
            <person name="Ruckert C."/>
        </authorList>
    </citation>
    <scope>NUCLEOTIDE SEQUENCE</scope>
    <source>
        <strain evidence="8">KCTC 32501</strain>
    </source>
</reference>
<comment type="caution">
    <text evidence="8">The sequence shown here is derived from an EMBL/GenBank/DDBJ whole genome shotgun (WGS) entry which is preliminary data.</text>
</comment>
<dbReference type="SMART" id="SM00382">
    <property type="entry name" value="AAA"/>
    <property type="match status" value="1"/>
</dbReference>
<accession>A0A8J3G0Q1</accession>
<dbReference type="InterPro" id="IPR003593">
    <property type="entry name" value="AAA+_ATPase"/>
</dbReference>
<dbReference type="InterPro" id="IPR003439">
    <property type="entry name" value="ABC_transporter-like_ATP-bd"/>
</dbReference>
<dbReference type="GO" id="GO:0016887">
    <property type="term" value="F:ATP hydrolysis activity"/>
    <property type="evidence" value="ECO:0007669"/>
    <property type="project" value="InterPro"/>
</dbReference>
<dbReference type="CDD" id="cd03220">
    <property type="entry name" value="ABC_KpsT_Wzt"/>
    <property type="match status" value="1"/>
</dbReference>
<evidence type="ECO:0000256" key="4">
    <source>
        <dbReference type="ARBA" id="ARBA00022519"/>
    </source>
</evidence>
<dbReference type="GO" id="GO:0140359">
    <property type="term" value="F:ABC-type transporter activity"/>
    <property type="evidence" value="ECO:0007669"/>
    <property type="project" value="InterPro"/>
</dbReference>
<keyword evidence="9" id="KW-1185">Reference proteome</keyword>
<dbReference type="RefSeq" id="WP_189493198.1">
    <property type="nucleotide sequence ID" value="NZ_BMZG01000006.1"/>
</dbReference>
<feature type="domain" description="ABC transporter" evidence="7">
    <location>
        <begin position="35"/>
        <end position="245"/>
    </location>
</feature>
<reference evidence="8" key="2">
    <citation type="submission" date="2020-09" db="EMBL/GenBank/DDBJ databases">
        <authorList>
            <person name="Sun Q."/>
            <person name="Kim S."/>
        </authorList>
    </citation>
    <scope>NUCLEOTIDE SEQUENCE</scope>
    <source>
        <strain evidence="8">KCTC 32501</strain>
    </source>
</reference>
<gene>
    <name evidence="8" type="ORF">GCM10009007_13680</name>
</gene>
<dbReference type="AlphaFoldDB" id="A0A8J3G0Q1"/>
<evidence type="ECO:0000256" key="1">
    <source>
        <dbReference type="ARBA" id="ARBA00005417"/>
    </source>
</evidence>
<keyword evidence="4" id="KW-0997">Cell inner membrane</keyword>
<dbReference type="GO" id="GO:0005524">
    <property type="term" value="F:ATP binding"/>
    <property type="evidence" value="ECO:0007669"/>
    <property type="project" value="UniProtKB-KW"/>
</dbReference>
<keyword evidence="5" id="KW-0547">Nucleotide-binding</keyword>
<dbReference type="Gene3D" id="3.40.50.300">
    <property type="entry name" value="P-loop containing nucleotide triphosphate hydrolases"/>
    <property type="match status" value="1"/>
</dbReference>
<dbReference type="Pfam" id="PF00005">
    <property type="entry name" value="ABC_tran"/>
    <property type="match status" value="1"/>
</dbReference>
<organism evidence="8 9">
    <name type="scientific">Formosimonas limnophila</name>
    <dbReference type="NCBI Taxonomy" id="1384487"/>
    <lineage>
        <taxon>Bacteria</taxon>
        <taxon>Pseudomonadati</taxon>
        <taxon>Pseudomonadota</taxon>
        <taxon>Betaproteobacteria</taxon>
        <taxon>Burkholderiales</taxon>
        <taxon>Burkholderiaceae</taxon>
        <taxon>Formosimonas</taxon>
    </lineage>
</organism>
<dbReference type="PROSITE" id="PS00211">
    <property type="entry name" value="ABC_TRANSPORTER_1"/>
    <property type="match status" value="1"/>
</dbReference>
<evidence type="ECO:0000256" key="6">
    <source>
        <dbReference type="ARBA" id="ARBA00022840"/>
    </source>
</evidence>
<dbReference type="InterPro" id="IPR050683">
    <property type="entry name" value="Bact_Polysacc_Export_ATP-bd"/>
</dbReference>
<keyword evidence="4" id="KW-0472">Membrane</keyword>
<evidence type="ECO:0000256" key="5">
    <source>
        <dbReference type="ARBA" id="ARBA00022741"/>
    </source>
</evidence>
<dbReference type="PROSITE" id="PS50893">
    <property type="entry name" value="ABC_TRANSPORTER_2"/>
    <property type="match status" value="1"/>
</dbReference>
<sequence length="245" mass="26410">MTAHIIAKDVGVEFPIFNSSHRSLKKSILNVTTGGRVAQDTKNHVVVRALDDINLNIQPGDRVGLVGHNGSGKTTLLRVLSGVYAPVSGLLDVKGKIATLLDISLGMDGEATGYENIRVRGLLMGLSVVEIDALTDEIAEFTGLGDYLNMPMRTYSSGMAVRLGFAVSTSIRADIILMDEWLSVGDAEFQEKASERLNHMVNQASILVLASHSMELVEKTCNKIVHMEHGKIVDVLDNAPPAMST</sequence>
<dbReference type="InterPro" id="IPR027417">
    <property type="entry name" value="P-loop_NTPase"/>
</dbReference>
<keyword evidence="3" id="KW-1003">Cell membrane</keyword>
<dbReference type="SUPFAM" id="SSF52540">
    <property type="entry name" value="P-loop containing nucleoside triphosphate hydrolases"/>
    <property type="match status" value="1"/>
</dbReference>
<protein>
    <submittedName>
        <fullName evidence="8">Sugar ABC transporter ATP-binding protein</fullName>
    </submittedName>
</protein>
<keyword evidence="2" id="KW-0813">Transport</keyword>
<proteinExistence type="inferred from homology"/>
<dbReference type="InterPro" id="IPR015860">
    <property type="entry name" value="ABC_transpr_TagH-like"/>
</dbReference>
<name>A0A8J3G0Q1_9BURK</name>
<dbReference type="PANTHER" id="PTHR46743">
    <property type="entry name" value="TEICHOIC ACIDS EXPORT ATP-BINDING PROTEIN TAGH"/>
    <property type="match status" value="1"/>
</dbReference>
<keyword evidence="6 8" id="KW-0067">ATP-binding</keyword>
<evidence type="ECO:0000256" key="2">
    <source>
        <dbReference type="ARBA" id="ARBA00022448"/>
    </source>
</evidence>
<evidence type="ECO:0000256" key="3">
    <source>
        <dbReference type="ARBA" id="ARBA00022475"/>
    </source>
</evidence>
<evidence type="ECO:0000313" key="9">
    <source>
        <dbReference type="Proteomes" id="UP000614287"/>
    </source>
</evidence>
<dbReference type="GO" id="GO:0016020">
    <property type="term" value="C:membrane"/>
    <property type="evidence" value="ECO:0007669"/>
    <property type="project" value="InterPro"/>
</dbReference>
<evidence type="ECO:0000259" key="7">
    <source>
        <dbReference type="PROSITE" id="PS50893"/>
    </source>
</evidence>
<comment type="similarity">
    <text evidence="1">Belongs to the ABC transporter superfamily.</text>
</comment>
<evidence type="ECO:0000313" key="8">
    <source>
        <dbReference type="EMBL" id="GHA73812.1"/>
    </source>
</evidence>